<comment type="caution">
    <text evidence="2">The sequence shown here is derived from an EMBL/GenBank/DDBJ whole genome shotgun (WGS) entry which is preliminary data.</text>
</comment>
<evidence type="ECO:0000256" key="1">
    <source>
        <dbReference type="SAM" id="Coils"/>
    </source>
</evidence>
<dbReference type="EMBL" id="PDKW01000043">
    <property type="protein sequence ID" value="PGH54266.1"/>
    <property type="molecule type" value="Genomic_DNA"/>
</dbReference>
<evidence type="ECO:0000313" key="3">
    <source>
        <dbReference type="Proteomes" id="UP000225379"/>
    </source>
</evidence>
<organism evidence="2 3">
    <name type="scientific">Azospirillum palustre</name>
    <dbReference type="NCBI Taxonomy" id="2044885"/>
    <lineage>
        <taxon>Bacteria</taxon>
        <taxon>Pseudomonadati</taxon>
        <taxon>Pseudomonadota</taxon>
        <taxon>Alphaproteobacteria</taxon>
        <taxon>Rhodospirillales</taxon>
        <taxon>Azospirillaceae</taxon>
        <taxon>Azospirillum</taxon>
    </lineage>
</organism>
<keyword evidence="1" id="KW-0175">Coiled coil</keyword>
<accession>A0A2B8B6C3</accession>
<evidence type="ECO:0000313" key="2">
    <source>
        <dbReference type="EMBL" id="PGH54266.1"/>
    </source>
</evidence>
<dbReference type="OrthoDB" id="9977032at2"/>
<dbReference type="AlphaFoldDB" id="A0A2B8B6C3"/>
<dbReference type="Proteomes" id="UP000225379">
    <property type="component" value="Unassembled WGS sequence"/>
</dbReference>
<reference evidence="3" key="1">
    <citation type="submission" date="2017-10" db="EMBL/GenBank/DDBJ databases">
        <authorList>
            <person name="Kravchenko I.K."/>
            <person name="Grouzdev D.S."/>
        </authorList>
    </citation>
    <scope>NUCLEOTIDE SEQUENCE [LARGE SCALE GENOMIC DNA]</scope>
    <source>
        <strain evidence="3">B2</strain>
    </source>
</reference>
<dbReference type="RefSeq" id="WP_098740307.1">
    <property type="nucleotide sequence ID" value="NZ_PDKW01000043.1"/>
</dbReference>
<gene>
    <name evidence="2" type="ORF">CRT60_31170</name>
</gene>
<protein>
    <submittedName>
        <fullName evidence="2">Uncharacterized protein</fullName>
    </submittedName>
</protein>
<proteinExistence type="predicted"/>
<feature type="coiled-coil region" evidence="1">
    <location>
        <begin position="24"/>
        <end position="62"/>
    </location>
</feature>
<sequence length="86" mass="9899">MADPTLTDVLNAIADMGRHFNSRLDANTERLERLERDMQSFREEVREKHVELRTELKIVSARLDEQRQTINAMIPTRIAAVPPAAE</sequence>
<keyword evidence="3" id="KW-1185">Reference proteome</keyword>
<name>A0A2B8B6C3_9PROT</name>